<keyword evidence="3 7" id="KW-1133">Transmembrane helix</keyword>
<keyword evidence="5" id="KW-0813">Transport</keyword>
<comment type="similarity">
    <text evidence="5">Belongs to the major facilitator superfamily. Sugar transporter (TC 2.A.1.1) family.</text>
</comment>
<dbReference type="Ensembl" id="ENSLACT00000014912.1">
    <property type="protein sequence ID" value="ENSLACP00000014808.1"/>
    <property type="gene ID" value="ENSLACG00000013036.1"/>
</dbReference>
<evidence type="ECO:0000313" key="11">
    <source>
        <dbReference type="Proteomes" id="UP000008672"/>
    </source>
</evidence>
<feature type="domain" description="Major facilitator superfamily (MFS) profile" evidence="9">
    <location>
        <begin position="10"/>
        <end position="457"/>
    </location>
</feature>
<dbReference type="InterPro" id="IPR036259">
    <property type="entry name" value="MFS_trans_sf"/>
</dbReference>
<feature type="transmembrane region" description="Helical" evidence="7">
    <location>
        <begin position="6"/>
        <end position="23"/>
    </location>
</feature>
<dbReference type="EMBL" id="AFYH01041868">
    <property type="status" value="NOT_ANNOTATED_CDS"/>
    <property type="molecule type" value="Genomic_DNA"/>
</dbReference>
<evidence type="ECO:0000256" key="8">
    <source>
        <dbReference type="SAM" id="SignalP"/>
    </source>
</evidence>
<feature type="signal peptide" evidence="8">
    <location>
        <begin position="1"/>
        <end position="17"/>
    </location>
</feature>
<feature type="transmembrane region" description="Helical" evidence="7">
    <location>
        <begin position="95"/>
        <end position="115"/>
    </location>
</feature>
<dbReference type="PROSITE" id="PS00216">
    <property type="entry name" value="SUGAR_TRANSPORT_1"/>
    <property type="match status" value="1"/>
</dbReference>
<feature type="transmembrane region" description="Helical" evidence="7">
    <location>
        <begin position="403"/>
        <end position="427"/>
    </location>
</feature>
<dbReference type="OMA" id="CVCQYIV"/>
<sequence>QQLTGTLMLAVFTAVLGSFQYGYNTGVINAPQKIIEAHYSRVLGLYQNETASYDDIPNKHALVTMHWSLSVSIFSVGGIISSFFVGWIADKLGRTKAMMVGNSLAIVGSLFMGLAKFGPSHILIIIGRVITGLYCGLASGLVPMYVGEISPTAMRGALGTLHQVAVVVGILISQLIGLDFLLGNDVMWPLLLGLSGVPAVLQAFLLIFCPESPRYLFIKLGKEEEAKKCKKQSSTSFDSEYYFNYNLNKEPFLFFSVLLVLECFATSFFQPSLEIRAIFTITPWICSFKGIFYYSTSIFIRAGVHRPLYATIGVGVVNTVFTIVSVLLVERAGRRSLFMLGLGGMCASAVMMTVGLTLLSKFSWMSYVSMAATFMFVTFFEIGPGPIPWFIVTELFSQGLRPAAITVAGFCNWTCNFIIGMCFQYIADYCGPYVFIIFAVLLFGFTVFTYFKVPETKGKTFEEIAANFRHRRHPPEGPNEVTEMEHLAGSTDA</sequence>
<feature type="transmembrane region" description="Helical" evidence="7">
    <location>
        <begin position="122"/>
        <end position="142"/>
    </location>
</feature>
<dbReference type="PROSITE" id="PS50850">
    <property type="entry name" value="MFS"/>
    <property type="match status" value="1"/>
</dbReference>
<dbReference type="Proteomes" id="UP000008672">
    <property type="component" value="Unassembled WGS sequence"/>
</dbReference>
<dbReference type="eggNOG" id="KOG0569">
    <property type="taxonomic scope" value="Eukaryota"/>
</dbReference>
<dbReference type="EMBL" id="AFYH01041864">
    <property type="status" value="NOT_ANNOTATED_CDS"/>
    <property type="molecule type" value="Genomic_DNA"/>
</dbReference>
<feature type="transmembrane region" description="Helical" evidence="7">
    <location>
        <begin position="364"/>
        <end position="382"/>
    </location>
</feature>
<feature type="transmembrane region" description="Helical" evidence="7">
    <location>
        <begin position="336"/>
        <end position="358"/>
    </location>
</feature>
<dbReference type="InterPro" id="IPR020846">
    <property type="entry name" value="MFS_dom"/>
</dbReference>
<dbReference type="GO" id="GO:0055056">
    <property type="term" value="F:D-glucose transmembrane transporter activity"/>
    <property type="evidence" value="ECO:0007669"/>
    <property type="project" value="TreeGrafter"/>
</dbReference>
<feature type="transmembrane region" description="Helical" evidence="7">
    <location>
        <begin position="252"/>
        <end position="269"/>
    </location>
</feature>
<dbReference type="InParanoid" id="H3AYT7"/>
<feature type="transmembrane region" description="Helical" evidence="7">
    <location>
        <begin position="433"/>
        <end position="451"/>
    </location>
</feature>
<evidence type="ECO:0000256" key="3">
    <source>
        <dbReference type="ARBA" id="ARBA00022989"/>
    </source>
</evidence>
<evidence type="ECO:0000256" key="5">
    <source>
        <dbReference type="RuleBase" id="RU003346"/>
    </source>
</evidence>
<dbReference type="STRING" id="7897.ENSLACP00000014808"/>
<dbReference type="EMBL" id="AFYH01041867">
    <property type="status" value="NOT_ANNOTATED_CDS"/>
    <property type="molecule type" value="Genomic_DNA"/>
</dbReference>
<keyword evidence="2 7" id="KW-0812">Transmembrane</keyword>
<gene>
    <name evidence="10" type="primary">SLC2A2</name>
</gene>
<dbReference type="InterPro" id="IPR005829">
    <property type="entry name" value="Sugar_transporter_CS"/>
</dbReference>
<feature type="chain" id="PRO_5003579641" evidence="8">
    <location>
        <begin position="18"/>
        <end position="493"/>
    </location>
</feature>
<dbReference type="EMBL" id="AFYH01041865">
    <property type="status" value="NOT_ANNOTATED_CDS"/>
    <property type="molecule type" value="Genomic_DNA"/>
</dbReference>
<evidence type="ECO:0000256" key="1">
    <source>
        <dbReference type="ARBA" id="ARBA00004141"/>
    </source>
</evidence>
<name>H3AYT7_LATCH</name>
<reference evidence="10" key="3">
    <citation type="submission" date="2025-09" db="UniProtKB">
        <authorList>
            <consortium name="Ensembl"/>
        </authorList>
    </citation>
    <scope>IDENTIFICATION</scope>
</reference>
<dbReference type="Gene3D" id="1.20.1250.20">
    <property type="entry name" value="MFS general substrate transporter like domains"/>
    <property type="match status" value="1"/>
</dbReference>
<feature type="transmembrane region" description="Helical" evidence="7">
    <location>
        <begin position="67"/>
        <end position="89"/>
    </location>
</feature>
<feature type="transmembrane region" description="Helical" evidence="7">
    <location>
        <begin position="189"/>
        <end position="208"/>
    </location>
</feature>
<feature type="transmembrane region" description="Helical" evidence="7">
    <location>
        <begin position="162"/>
        <end position="182"/>
    </location>
</feature>
<dbReference type="InterPro" id="IPR005828">
    <property type="entry name" value="MFS_sugar_transport-like"/>
</dbReference>
<dbReference type="GO" id="GO:0046323">
    <property type="term" value="P:D-glucose import"/>
    <property type="evidence" value="ECO:0007669"/>
    <property type="project" value="TreeGrafter"/>
</dbReference>
<feature type="region of interest" description="Disordered" evidence="6">
    <location>
        <begin position="472"/>
        <end position="493"/>
    </location>
</feature>
<dbReference type="PRINTS" id="PR00171">
    <property type="entry name" value="SUGRTRNSPORT"/>
</dbReference>
<protein>
    <submittedName>
        <fullName evidence="10">Solute carrier family 2 member 2</fullName>
    </submittedName>
</protein>
<organism evidence="10 11">
    <name type="scientific">Latimeria chalumnae</name>
    <name type="common">Coelacanth</name>
    <dbReference type="NCBI Taxonomy" id="7897"/>
    <lineage>
        <taxon>Eukaryota</taxon>
        <taxon>Metazoa</taxon>
        <taxon>Chordata</taxon>
        <taxon>Craniata</taxon>
        <taxon>Vertebrata</taxon>
        <taxon>Euteleostomi</taxon>
        <taxon>Coelacanthiformes</taxon>
        <taxon>Coelacanthidae</taxon>
        <taxon>Latimeria</taxon>
    </lineage>
</organism>
<dbReference type="EMBL" id="AFYH01041866">
    <property type="status" value="NOT_ANNOTATED_CDS"/>
    <property type="molecule type" value="Genomic_DNA"/>
</dbReference>
<dbReference type="AlphaFoldDB" id="H3AYT7"/>
<dbReference type="GO" id="GO:0070837">
    <property type="term" value="P:dehydroascorbic acid transport"/>
    <property type="evidence" value="ECO:0007669"/>
    <property type="project" value="TreeGrafter"/>
</dbReference>
<keyword evidence="11" id="KW-1185">Reference proteome</keyword>
<keyword evidence="4 7" id="KW-0472">Membrane</keyword>
<dbReference type="GeneTree" id="ENSGT00940000155708"/>
<evidence type="ECO:0000256" key="6">
    <source>
        <dbReference type="SAM" id="MobiDB-lite"/>
    </source>
</evidence>
<dbReference type="PANTHER" id="PTHR23503">
    <property type="entry name" value="SOLUTE CARRIER FAMILY 2"/>
    <property type="match status" value="1"/>
</dbReference>
<reference evidence="10" key="2">
    <citation type="submission" date="2025-08" db="UniProtKB">
        <authorList>
            <consortium name="Ensembl"/>
        </authorList>
    </citation>
    <scope>IDENTIFICATION</scope>
</reference>
<evidence type="ECO:0000256" key="7">
    <source>
        <dbReference type="SAM" id="Phobius"/>
    </source>
</evidence>
<dbReference type="FunFam" id="1.20.1250.20:FF:000029">
    <property type="entry name" value="solute carrier family 2, facilitated glucose transporter member 4"/>
    <property type="match status" value="1"/>
</dbReference>
<dbReference type="InterPro" id="IPR003663">
    <property type="entry name" value="Sugar/inositol_transpt"/>
</dbReference>
<dbReference type="EMBL" id="AFYH01041863">
    <property type="status" value="NOT_ANNOTATED_CDS"/>
    <property type="molecule type" value="Genomic_DNA"/>
</dbReference>
<dbReference type="SUPFAM" id="SSF103473">
    <property type="entry name" value="MFS general substrate transporter"/>
    <property type="match status" value="1"/>
</dbReference>
<reference evidence="11" key="1">
    <citation type="submission" date="2011-08" db="EMBL/GenBank/DDBJ databases">
        <title>The draft genome of Latimeria chalumnae.</title>
        <authorList>
            <person name="Di Palma F."/>
            <person name="Alfoldi J."/>
            <person name="Johnson J."/>
            <person name="Berlin A."/>
            <person name="Gnerre S."/>
            <person name="Jaffe D."/>
            <person name="MacCallum I."/>
            <person name="Young S."/>
            <person name="Walker B.J."/>
            <person name="Lander E."/>
            <person name="Lindblad-Toh K."/>
        </authorList>
    </citation>
    <scope>NUCLEOTIDE SEQUENCE [LARGE SCALE GENOMIC DNA]</scope>
    <source>
        <strain evidence="11">Wild caught</strain>
    </source>
</reference>
<dbReference type="FunCoup" id="H3AYT7">
    <property type="interactions" value="327"/>
</dbReference>
<evidence type="ECO:0000259" key="9">
    <source>
        <dbReference type="PROSITE" id="PS50850"/>
    </source>
</evidence>
<evidence type="ECO:0000256" key="2">
    <source>
        <dbReference type="ARBA" id="ARBA00022692"/>
    </source>
</evidence>
<dbReference type="GO" id="GO:0005886">
    <property type="term" value="C:plasma membrane"/>
    <property type="evidence" value="ECO:0007669"/>
    <property type="project" value="TreeGrafter"/>
</dbReference>
<dbReference type="Pfam" id="PF00083">
    <property type="entry name" value="Sugar_tr"/>
    <property type="match status" value="1"/>
</dbReference>
<dbReference type="PANTHER" id="PTHR23503:SF27">
    <property type="entry name" value="SOLUTE CARRIER FAMILY 2, FACILITATED GLUCOSE TRANSPORTER MEMBER 2"/>
    <property type="match status" value="1"/>
</dbReference>
<evidence type="ECO:0000313" key="10">
    <source>
        <dbReference type="Ensembl" id="ENSLACP00000014808.1"/>
    </source>
</evidence>
<dbReference type="InterPro" id="IPR045263">
    <property type="entry name" value="GLUT"/>
</dbReference>
<dbReference type="PROSITE" id="PS00217">
    <property type="entry name" value="SUGAR_TRANSPORT_2"/>
    <property type="match status" value="1"/>
</dbReference>
<feature type="transmembrane region" description="Helical" evidence="7">
    <location>
        <begin position="308"/>
        <end position="329"/>
    </location>
</feature>
<comment type="subcellular location">
    <subcellularLocation>
        <location evidence="1">Membrane</location>
        <topology evidence="1">Multi-pass membrane protein</topology>
    </subcellularLocation>
</comment>
<proteinExistence type="inferred from homology"/>
<dbReference type="NCBIfam" id="TIGR00879">
    <property type="entry name" value="SP"/>
    <property type="match status" value="1"/>
</dbReference>
<dbReference type="HOGENOM" id="CLU_001265_30_5_1"/>
<keyword evidence="8" id="KW-0732">Signal</keyword>
<evidence type="ECO:0000256" key="4">
    <source>
        <dbReference type="ARBA" id="ARBA00023136"/>
    </source>
</evidence>
<accession>H3AYT7</accession>
<dbReference type="GO" id="GO:0005903">
    <property type="term" value="C:brush border"/>
    <property type="evidence" value="ECO:0007669"/>
    <property type="project" value="TreeGrafter"/>
</dbReference>